<keyword evidence="2" id="KW-1185">Reference proteome</keyword>
<organism evidence="1 2">
    <name type="scientific">Mythimna loreyi</name>
    <dbReference type="NCBI Taxonomy" id="667449"/>
    <lineage>
        <taxon>Eukaryota</taxon>
        <taxon>Metazoa</taxon>
        <taxon>Ecdysozoa</taxon>
        <taxon>Arthropoda</taxon>
        <taxon>Hexapoda</taxon>
        <taxon>Insecta</taxon>
        <taxon>Pterygota</taxon>
        <taxon>Neoptera</taxon>
        <taxon>Endopterygota</taxon>
        <taxon>Lepidoptera</taxon>
        <taxon>Glossata</taxon>
        <taxon>Ditrysia</taxon>
        <taxon>Noctuoidea</taxon>
        <taxon>Noctuidae</taxon>
        <taxon>Noctuinae</taxon>
        <taxon>Hadenini</taxon>
        <taxon>Mythimna</taxon>
    </lineage>
</organism>
<dbReference type="EMBL" id="CM056777">
    <property type="protein sequence ID" value="KAJ8737631.1"/>
    <property type="molecule type" value="Genomic_DNA"/>
</dbReference>
<dbReference type="Proteomes" id="UP001231649">
    <property type="component" value="Chromosome 1"/>
</dbReference>
<name>A0ACC2RC04_9NEOP</name>
<sequence>MCGITGSVITLVVGAVLVVATSLIGYVWVPEIVKNVIVSEVALIDNTVQMDRFEVVPFAMNFTVRIFNISNTEAVMTGGVPVVDEVGPYIYKLYQTREVLETTDSTIKYQRHEHFVFDTALSYPNKEEDLVTIINVPYHAIVQVAERLYPSLMSLLNMAMNEVFGEYNKPFVTLTAKELLFSGISLCLPSSSIVAGIACDIIRGIAQNARNIEIMADGSLRFSILDYKEQLPSEEYEVLRGTEDSADLGRILSYGESRYFNQWPNPPQGGMSVCNEINGTDSGIFAPFVDTSKSLYAINTDICRSVELRYELDSEYEGIPTARFAANEWLLDNNEECFCLNITTGLNREDGCLLKGAMELYTCVDREPRRRAAGGHTTYVKKSARAQGGQTHAAMYRVALLTCALLWLTGAGARIYERCELARELSALGVRPDHLSTWVCIAYHESRFDTNANNPYSGDHGIFQISQLYWCGPGKACGLPCSALHDDDITDDLDCAFIVHEEHTRLQGNGFLAWVVYPQHCKHNTKKYLVDCDLDSKNSVLLSKPRRLQYANSFDERNDTADRQNVEKLLPPYLSIGNVIRENYDKVIDENRGRFDWYNYKIDNIDELRLPVFNQPSQHISLPQTTSAPRTTTTTTTTTVAPRRTTTATTPYVPRLKVWRVIETNQFRKKKKFSETNAESATPKLEYTTELSRYTQSTRASTALELPSTRLYPLSTPTTPRVTTTTLRPTTKTTTTSIHNNLYAMDIQAIYFLNNIQAVFLTPNNKAMVQHNNHNDIKTDDNHHNKKTNNNYNNTKTDDNYNNTKTNYNHNNTKTDNNNYNNTKTDNNNHNNTKTNNYHDNTKTDYNHSGTEDNNNNLQNSNYNHN</sequence>
<gene>
    <name evidence="1" type="ORF">PYW08_000226</name>
</gene>
<evidence type="ECO:0000313" key="1">
    <source>
        <dbReference type="EMBL" id="KAJ8737631.1"/>
    </source>
</evidence>
<protein>
    <submittedName>
        <fullName evidence="1">Uncharacterized protein</fullName>
    </submittedName>
</protein>
<evidence type="ECO:0000313" key="2">
    <source>
        <dbReference type="Proteomes" id="UP001231649"/>
    </source>
</evidence>
<comment type="caution">
    <text evidence="1">The sequence shown here is derived from an EMBL/GenBank/DDBJ whole genome shotgun (WGS) entry which is preliminary data.</text>
</comment>
<reference evidence="1" key="1">
    <citation type="submission" date="2023-03" db="EMBL/GenBank/DDBJ databases">
        <title>Chromosome-level genomes of two armyworms, Mythimna separata and Mythimna loreyi, provide insights into the biosynthesis and reception of sex pheromones.</title>
        <authorList>
            <person name="Zhao H."/>
        </authorList>
    </citation>
    <scope>NUCLEOTIDE SEQUENCE</scope>
    <source>
        <strain evidence="1">BeijingLab</strain>
    </source>
</reference>
<proteinExistence type="predicted"/>
<accession>A0ACC2RC04</accession>